<evidence type="ECO:0000256" key="4">
    <source>
        <dbReference type="SAM" id="Phobius"/>
    </source>
</evidence>
<dbReference type="InterPro" id="IPR004089">
    <property type="entry name" value="MCPsignal_dom"/>
</dbReference>
<dbReference type="GO" id="GO:0007165">
    <property type="term" value="P:signal transduction"/>
    <property type="evidence" value="ECO:0007669"/>
    <property type="project" value="UniProtKB-KW"/>
</dbReference>
<evidence type="ECO:0000259" key="5">
    <source>
        <dbReference type="PROSITE" id="PS50111"/>
    </source>
</evidence>
<evidence type="ECO:0000259" key="6">
    <source>
        <dbReference type="PROSITE" id="PS50885"/>
    </source>
</evidence>
<keyword evidence="4" id="KW-0472">Membrane</keyword>
<accession>A0A511H7Y7</accession>
<dbReference type="SUPFAM" id="SSF58104">
    <property type="entry name" value="Methyl-accepting chemotaxis protein (MCP) signaling domain"/>
    <property type="match status" value="1"/>
</dbReference>
<comment type="caution">
    <text evidence="7">The sequence shown here is derived from an EMBL/GenBank/DDBJ whole genome shotgun (WGS) entry which is preliminary data.</text>
</comment>
<evidence type="ECO:0000313" key="10">
    <source>
        <dbReference type="Proteomes" id="UP000321224"/>
    </source>
</evidence>
<dbReference type="EMBL" id="FNAJ01000001">
    <property type="protein sequence ID" value="SDD28464.1"/>
    <property type="molecule type" value="Genomic_DNA"/>
</dbReference>
<dbReference type="PANTHER" id="PTHR32089:SF112">
    <property type="entry name" value="LYSOZYME-LIKE PROTEIN-RELATED"/>
    <property type="match status" value="1"/>
</dbReference>
<proteinExistence type="inferred from homology"/>
<name>A0A511H7Y7_9BACT</name>
<reference evidence="7 10" key="2">
    <citation type="submission" date="2019-07" db="EMBL/GenBank/DDBJ databases">
        <title>Whole genome shotgun sequence of Myxococcus virescens NBRC 100334.</title>
        <authorList>
            <person name="Hosoyama A."/>
            <person name="Uohara A."/>
            <person name="Ohji S."/>
            <person name="Ichikawa N."/>
        </authorList>
    </citation>
    <scope>NUCLEOTIDE SEQUENCE [LARGE SCALE GENOMIC DNA]</scope>
    <source>
        <strain evidence="7 10">NBRC 100334</strain>
    </source>
</reference>
<gene>
    <name evidence="7" type="ORF">MVI01_14400</name>
    <name evidence="8" type="ORF">SAMN04488504_101257</name>
</gene>
<dbReference type="EMBL" id="BJVY01000005">
    <property type="protein sequence ID" value="GEL69656.1"/>
    <property type="molecule type" value="Genomic_DNA"/>
</dbReference>
<dbReference type="Proteomes" id="UP000321224">
    <property type="component" value="Unassembled WGS sequence"/>
</dbReference>
<evidence type="ECO:0000313" key="7">
    <source>
        <dbReference type="EMBL" id="GEL69656.1"/>
    </source>
</evidence>
<dbReference type="Pfam" id="PF00672">
    <property type="entry name" value="HAMP"/>
    <property type="match status" value="1"/>
</dbReference>
<dbReference type="Gene3D" id="1.10.287.950">
    <property type="entry name" value="Methyl-accepting chemotaxis protein"/>
    <property type="match status" value="1"/>
</dbReference>
<dbReference type="PANTHER" id="PTHR32089">
    <property type="entry name" value="METHYL-ACCEPTING CHEMOTAXIS PROTEIN MCPB"/>
    <property type="match status" value="1"/>
</dbReference>
<evidence type="ECO:0000256" key="3">
    <source>
        <dbReference type="PROSITE-ProRule" id="PRU00284"/>
    </source>
</evidence>
<dbReference type="PROSITE" id="PS50111">
    <property type="entry name" value="CHEMOTAXIS_TRANSDUC_2"/>
    <property type="match status" value="1"/>
</dbReference>
<evidence type="ECO:0000256" key="1">
    <source>
        <dbReference type="ARBA" id="ARBA00023224"/>
    </source>
</evidence>
<feature type="domain" description="Methyl-accepting transducer" evidence="5">
    <location>
        <begin position="337"/>
        <end position="573"/>
    </location>
</feature>
<dbReference type="GO" id="GO:0016020">
    <property type="term" value="C:membrane"/>
    <property type="evidence" value="ECO:0007669"/>
    <property type="project" value="InterPro"/>
</dbReference>
<feature type="transmembrane region" description="Helical" evidence="4">
    <location>
        <begin position="256"/>
        <end position="278"/>
    </location>
</feature>
<feature type="domain" description="HAMP" evidence="6">
    <location>
        <begin position="279"/>
        <end position="332"/>
    </location>
</feature>
<keyword evidence="9" id="KW-1185">Reference proteome</keyword>
<keyword evidence="4" id="KW-1133">Transmembrane helix</keyword>
<dbReference type="Proteomes" id="UP000198717">
    <property type="component" value="Unassembled WGS sequence"/>
</dbReference>
<dbReference type="AlphaFoldDB" id="A0A511H7Y7"/>
<dbReference type="SMART" id="SM00283">
    <property type="entry name" value="MA"/>
    <property type="match status" value="1"/>
</dbReference>
<keyword evidence="1 3" id="KW-0807">Transducer</keyword>
<dbReference type="PROSITE" id="PS50885">
    <property type="entry name" value="HAMP"/>
    <property type="match status" value="1"/>
</dbReference>
<reference evidence="8 9" key="1">
    <citation type="submission" date="2016-10" db="EMBL/GenBank/DDBJ databases">
        <authorList>
            <person name="Varghese N."/>
            <person name="Submissions S."/>
        </authorList>
    </citation>
    <scope>NUCLEOTIDE SEQUENCE [LARGE SCALE GENOMIC DNA]</scope>
    <source>
        <strain evidence="8 9">DSM 2260</strain>
    </source>
</reference>
<evidence type="ECO:0000256" key="2">
    <source>
        <dbReference type="ARBA" id="ARBA00029447"/>
    </source>
</evidence>
<comment type="similarity">
    <text evidence="2">Belongs to the methyl-accepting chemotaxis (MCP) protein family.</text>
</comment>
<dbReference type="InterPro" id="IPR003660">
    <property type="entry name" value="HAMP_dom"/>
</dbReference>
<dbReference type="SMART" id="SM00304">
    <property type="entry name" value="HAMP"/>
    <property type="match status" value="1"/>
</dbReference>
<dbReference type="CDD" id="cd06225">
    <property type="entry name" value="HAMP"/>
    <property type="match status" value="1"/>
</dbReference>
<evidence type="ECO:0000313" key="8">
    <source>
        <dbReference type="EMBL" id="SDD28464.1"/>
    </source>
</evidence>
<keyword evidence="4" id="KW-0812">Transmembrane</keyword>
<protein>
    <submittedName>
        <fullName evidence="8">Methyl-accepting chemotaxis protein</fullName>
    </submittedName>
</protein>
<dbReference type="RefSeq" id="WP_090484525.1">
    <property type="nucleotide sequence ID" value="NZ_BJVY01000005.1"/>
</dbReference>
<dbReference type="Pfam" id="PF00015">
    <property type="entry name" value="MCPsignal"/>
    <property type="match status" value="1"/>
</dbReference>
<organism evidence="7 10">
    <name type="scientific">Myxococcus virescens</name>
    <dbReference type="NCBI Taxonomy" id="83456"/>
    <lineage>
        <taxon>Bacteria</taxon>
        <taxon>Pseudomonadati</taxon>
        <taxon>Myxococcota</taxon>
        <taxon>Myxococcia</taxon>
        <taxon>Myxococcales</taxon>
        <taxon>Cystobacterineae</taxon>
        <taxon>Myxococcaceae</taxon>
        <taxon>Myxococcus</taxon>
    </lineage>
</organism>
<sequence length="609" mass="63610">MTHSLAARLTAALSLVILCLSTLSVALTGVSLRTWSHEAVTSRLAQDEAAWSRVLSQEARSLTALARVAAADTPLQTVLSSGSGGGEQLEPSLRAQQSLLGVDLLLAVDTAAGVRVGTPPGALSGMEALVKEGGARIILVDEVPHQAVAQPVMTAEGRTAGYVVLGRVLGEVELQALRDERGVEGVLSVGGKPVAHALSAVPEDALLAALEGKGRPDEVSVNGVSLRLRRVEMGPGVELLLTRDGGKEAEQFRASMLLVVLLGLIVTAAAGTAIFLLVRRMMEPLRELTVATTRMVSEGDFRGTLAVRSKDEIGQLASSFSELMSQLRELLMALRHSAEQLETASTHLTESASVQNEAVSQQAVALHETQIAAQQLQEASRAAARRVEVILREADKASGFGEAGEAAVSGSVGGLTHIRSHVEQIGRTVAELHQRTRQVGDITRTVKDLADQSNVLALNASIEAARSGDSGRSFAVVARQMRSLADQSAGATTRVQSILSDIGRAISQTVSTSEGGAREVEGGLEQVRAAGESLRSLAGIIQSNGKTVRSIAEAVSQQDAGIAELFAALSSMADLADQIVDRMAASEQSAIQLSAASAELSAIVGRYQL</sequence>
<evidence type="ECO:0000313" key="9">
    <source>
        <dbReference type="Proteomes" id="UP000198717"/>
    </source>
</evidence>